<dbReference type="AlphaFoldDB" id="L0ACX2"/>
<dbReference type="OrthoDB" id="45266at2157"/>
<gene>
    <name evidence="1" type="ordered locus">Calag_1278</name>
</gene>
<dbReference type="HOGENOM" id="CLU_2299203_0_0_2"/>
<dbReference type="GeneID" id="14212538"/>
<evidence type="ECO:0000313" key="2">
    <source>
        <dbReference type="Proteomes" id="UP000010469"/>
    </source>
</evidence>
<proteinExistence type="predicted"/>
<accession>L0ACX2</accession>
<organism evidence="1 2">
    <name type="scientific">Caldisphaera lagunensis (strain DSM 15908 / JCM 11604 / ANMR 0165 / IC-154)</name>
    <dbReference type="NCBI Taxonomy" id="1056495"/>
    <lineage>
        <taxon>Archaea</taxon>
        <taxon>Thermoproteota</taxon>
        <taxon>Thermoprotei</taxon>
        <taxon>Acidilobales</taxon>
        <taxon>Caldisphaeraceae</taxon>
        <taxon>Caldisphaera</taxon>
    </lineage>
</organism>
<dbReference type="RefSeq" id="WP_015232889.1">
    <property type="nucleotide sequence ID" value="NC_019791.1"/>
</dbReference>
<dbReference type="eggNOG" id="arCOG11396">
    <property type="taxonomic scope" value="Archaea"/>
</dbReference>
<sequence length="100" mass="11358">MAGIKQKIYEKAVKEALLSQMKNKIDIDEAVEWLYEDFGIKIKSSWENLRRAVLNNSEITPNDIAVFMIDQGVEVDEGAWHVLPTGGLRSNKSNNKHNNT</sequence>
<reference evidence="2" key="1">
    <citation type="submission" date="2012-03" db="EMBL/GenBank/DDBJ databases">
        <title>Complete genome of Caldisphaera lagunensis DSM 15908.</title>
        <authorList>
            <person name="Lucas S."/>
            <person name="Copeland A."/>
            <person name="Lapidus A."/>
            <person name="Glavina del Rio T."/>
            <person name="Dalin E."/>
            <person name="Tice H."/>
            <person name="Bruce D."/>
            <person name="Goodwin L."/>
            <person name="Pitluck S."/>
            <person name="Peters L."/>
            <person name="Mikhailova N."/>
            <person name="Teshima H."/>
            <person name="Kyrpides N."/>
            <person name="Mavromatis K."/>
            <person name="Ivanova N."/>
            <person name="Brettin T."/>
            <person name="Detter J.C."/>
            <person name="Han C."/>
            <person name="Larimer F."/>
            <person name="Land M."/>
            <person name="Hauser L."/>
            <person name="Markowitz V."/>
            <person name="Cheng J.-F."/>
            <person name="Hugenholtz P."/>
            <person name="Woyke T."/>
            <person name="Wu D."/>
            <person name="Spring S."/>
            <person name="Schroeder M."/>
            <person name="Brambilla E."/>
            <person name="Klenk H.-P."/>
            <person name="Eisen J.A."/>
        </authorList>
    </citation>
    <scope>NUCLEOTIDE SEQUENCE [LARGE SCALE GENOMIC DNA]</scope>
    <source>
        <strain evidence="2">DSM 15908 / JCM 11604 / IC-154</strain>
    </source>
</reference>
<keyword evidence="2" id="KW-1185">Reference proteome</keyword>
<dbReference type="STRING" id="1056495.Calag_1278"/>
<name>L0ACX2_CALLD</name>
<dbReference type="InParanoid" id="L0ACX2"/>
<protein>
    <submittedName>
        <fullName evidence="1">Uncharacterized protein</fullName>
    </submittedName>
</protein>
<dbReference type="KEGG" id="clg:Calag_1278"/>
<dbReference type="EMBL" id="CP003378">
    <property type="protein sequence ID" value="AFZ70992.1"/>
    <property type="molecule type" value="Genomic_DNA"/>
</dbReference>
<dbReference type="Proteomes" id="UP000010469">
    <property type="component" value="Chromosome"/>
</dbReference>
<evidence type="ECO:0000313" key="1">
    <source>
        <dbReference type="EMBL" id="AFZ70992.1"/>
    </source>
</evidence>